<dbReference type="InParanoid" id="A0A058ZZ72"/>
<reference evidence="7" key="1">
    <citation type="submission" date="2013-07" db="EMBL/GenBank/DDBJ databases">
        <title>The genome of Eucalyptus grandis.</title>
        <authorList>
            <person name="Schmutz J."/>
            <person name="Hayes R."/>
            <person name="Myburg A."/>
            <person name="Tuskan G."/>
            <person name="Grattapaglia D."/>
            <person name="Rokhsar D.S."/>
        </authorList>
    </citation>
    <scope>NUCLEOTIDE SEQUENCE</scope>
    <source>
        <tissue evidence="7">Leaf extractions</tissue>
    </source>
</reference>
<dbReference type="AlphaFoldDB" id="A0A058ZZ72"/>
<dbReference type="Pfam" id="PF13947">
    <property type="entry name" value="GUB_WAK_bind"/>
    <property type="match status" value="1"/>
</dbReference>
<dbReference type="Gramene" id="KCW46691">
    <property type="protein sequence ID" value="KCW46691"/>
    <property type="gene ID" value="EUGRSUZ_K00503"/>
</dbReference>
<evidence type="ECO:0000256" key="1">
    <source>
        <dbReference type="ARBA" id="ARBA00004167"/>
    </source>
</evidence>
<keyword evidence="2" id="KW-0812">Transmembrane</keyword>
<protein>
    <recommendedName>
        <fullName evidence="6">Wall-associated receptor kinase galacturonan-binding domain-containing protein</fullName>
    </recommendedName>
</protein>
<comment type="subcellular location">
    <subcellularLocation>
        <location evidence="1">Membrane</location>
        <topology evidence="1">Single-pass membrane protein</topology>
    </subcellularLocation>
</comment>
<evidence type="ECO:0000256" key="4">
    <source>
        <dbReference type="ARBA" id="ARBA00022989"/>
    </source>
</evidence>
<dbReference type="OMA" id="PRYELIC"/>
<evidence type="ECO:0000259" key="6">
    <source>
        <dbReference type="Pfam" id="PF13947"/>
    </source>
</evidence>
<dbReference type="GO" id="GO:0030247">
    <property type="term" value="F:polysaccharide binding"/>
    <property type="evidence" value="ECO:0007669"/>
    <property type="project" value="InterPro"/>
</dbReference>
<dbReference type="PANTHER" id="PTHR33138">
    <property type="entry name" value="OS01G0690200 PROTEIN"/>
    <property type="match status" value="1"/>
</dbReference>
<sequence>MGDPKFCGHSNYELACKDNRTILDFNSGKYFVHNIDYTIQNIRVADVKLQKGNCSSLPHQSLGGPYEWPMDAYQGFSKAVSIVSCVKAVDFPFYIDASSCLGGLPSLNFSGARRRVYALVNANASSMETACTIEFMVTLSEWVDENDLHSYAQIHEHMVYGFELSWWNPSHTKIGFVRHKLNLYSETGNHYLDVVVRFLLDIGNITIFISL</sequence>
<dbReference type="PANTHER" id="PTHR33138:SF76">
    <property type="entry name" value="WALL-ASSOCIATED RECEPTOR KINASE CARBOXY-TERMINAL PROTEIN"/>
    <property type="match status" value="1"/>
</dbReference>
<accession>A0A058ZZ72</accession>
<name>A0A058ZZ72_EUCGR</name>
<dbReference type="EMBL" id="KK198763">
    <property type="protein sequence ID" value="KCW46691.1"/>
    <property type="molecule type" value="Genomic_DNA"/>
</dbReference>
<keyword evidence="5" id="KW-0472">Membrane</keyword>
<proteinExistence type="predicted"/>
<evidence type="ECO:0000256" key="3">
    <source>
        <dbReference type="ARBA" id="ARBA00022729"/>
    </source>
</evidence>
<evidence type="ECO:0000313" key="7">
    <source>
        <dbReference type="EMBL" id="KCW46691.1"/>
    </source>
</evidence>
<dbReference type="GO" id="GO:0016020">
    <property type="term" value="C:membrane"/>
    <property type="evidence" value="ECO:0007669"/>
    <property type="project" value="UniProtKB-SubCell"/>
</dbReference>
<organism evidence="7">
    <name type="scientific">Eucalyptus grandis</name>
    <name type="common">Flooded gum</name>
    <dbReference type="NCBI Taxonomy" id="71139"/>
    <lineage>
        <taxon>Eukaryota</taxon>
        <taxon>Viridiplantae</taxon>
        <taxon>Streptophyta</taxon>
        <taxon>Embryophyta</taxon>
        <taxon>Tracheophyta</taxon>
        <taxon>Spermatophyta</taxon>
        <taxon>Magnoliopsida</taxon>
        <taxon>eudicotyledons</taxon>
        <taxon>Gunneridae</taxon>
        <taxon>Pentapetalae</taxon>
        <taxon>rosids</taxon>
        <taxon>malvids</taxon>
        <taxon>Myrtales</taxon>
        <taxon>Myrtaceae</taxon>
        <taxon>Myrtoideae</taxon>
        <taxon>Eucalypteae</taxon>
        <taxon>Eucalyptus</taxon>
    </lineage>
</organism>
<gene>
    <name evidence="7" type="ORF">EUGRSUZ_K00503</name>
</gene>
<keyword evidence="4" id="KW-1133">Transmembrane helix</keyword>
<feature type="domain" description="Wall-associated receptor kinase galacturonan-binding" evidence="6">
    <location>
        <begin position="2"/>
        <end position="46"/>
    </location>
</feature>
<evidence type="ECO:0000256" key="2">
    <source>
        <dbReference type="ARBA" id="ARBA00022692"/>
    </source>
</evidence>
<dbReference type="InterPro" id="IPR025287">
    <property type="entry name" value="WAK_GUB"/>
</dbReference>
<evidence type="ECO:0000256" key="5">
    <source>
        <dbReference type="ARBA" id="ARBA00023136"/>
    </source>
</evidence>
<keyword evidence="3" id="KW-0732">Signal</keyword>